<accession>A0AAU9L012</accession>
<dbReference type="PANTHER" id="PTHR11750:SF26">
    <property type="entry name" value="PROTEIN N-TERMINAL AMIDASE"/>
    <property type="match status" value="1"/>
</dbReference>
<evidence type="ECO:0000259" key="1">
    <source>
        <dbReference type="PROSITE" id="PS50263"/>
    </source>
</evidence>
<dbReference type="GO" id="GO:0030163">
    <property type="term" value="P:protein catabolic process"/>
    <property type="evidence" value="ECO:0007669"/>
    <property type="project" value="TreeGrafter"/>
</dbReference>
<dbReference type="EMBL" id="CAKLCB010000320">
    <property type="protein sequence ID" value="CAH0519918.1"/>
    <property type="molecule type" value="Genomic_DNA"/>
</dbReference>
<feature type="domain" description="CN hydrolase" evidence="1">
    <location>
        <begin position="1"/>
        <end position="269"/>
    </location>
</feature>
<evidence type="ECO:0000313" key="2">
    <source>
        <dbReference type="EMBL" id="CAH0476252.1"/>
    </source>
</evidence>
<dbReference type="AlphaFoldDB" id="A0AAU9L012"/>
<proteinExistence type="predicted"/>
<dbReference type="SUPFAM" id="SSF56317">
    <property type="entry name" value="Carbon-nitrogen hydrolase"/>
    <property type="match status" value="1"/>
</dbReference>
<dbReference type="InterPro" id="IPR003010">
    <property type="entry name" value="C-N_Hydrolase"/>
</dbReference>
<keyword evidence="4" id="KW-1185">Reference proteome</keyword>
<comment type="caution">
    <text evidence="2">The sequence shown here is derived from an EMBL/GenBank/DDBJ whole genome shotgun (WGS) entry which is preliminary data.</text>
</comment>
<dbReference type="InterPro" id="IPR039703">
    <property type="entry name" value="Nta1"/>
</dbReference>
<dbReference type="Pfam" id="PF00795">
    <property type="entry name" value="CN_hydrolase"/>
    <property type="match status" value="1"/>
</dbReference>
<sequence length="278" mass="31328">MQIAIVQYDPQLGLIEQNMQHVDKMVALLTTNDQIDVLMLPEMAFTGYVFRSKDQVAQVAEIAGKGPTFRWCQRHARQLHCMVTCGYVEKEGDLLYNSMLVVSPDGELACNPRKTFLYETDKSWATPGKGFCTWYCPWLCKTISFGICMDINPNDFKAPFSAYEFASHVVENQSDLVLFACAWNDFDAPDLEPYPTLSYWAQRLTPVIGVLAKGEYSKRNCYFLCSNRIGTENGTFFVGASCVLSLNKPAIIAHAGRRTEELLRVEIPDENSVTAKVK</sequence>
<dbReference type="Proteomes" id="UP001158986">
    <property type="component" value="Unassembled WGS sequence"/>
</dbReference>
<evidence type="ECO:0000313" key="3">
    <source>
        <dbReference type="EMBL" id="CAH0519918.1"/>
    </source>
</evidence>
<dbReference type="InterPro" id="IPR036526">
    <property type="entry name" value="C-N_Hydrolase_sf"/>
</dbReference>
<evidence type="ECO:0000313" key="4">
    <source>
        <dbReference type="Proteomes" id="UP001158986"/>
    </source>
</evidence>
<reference evidence="2 4" key="1">
    <citation type="submission" date="2021-11" db="EMBL/GenBank/DDBJ databases">
        <authorList>
            <person name="Islam A."/>
            <person name="Islam S."/>
            <person name="Flora M.S."/>
            <person name="Rahman M."/>
            <person name="Ziaur R.M."/>
            <person name="Epstein J.H."/>
            <person name="Hassan M."/>
            <person name="Klassen M."/>
            <person name="Woodard K."/>
            <person name="Webb A."/>
            <person name="Webby R.J."/>
            <person name="El Zowalaty M.E."/>
        </authorList>
    </citation>
    <scope>NUCLEOTIDE SEQUENCE</scope>
    <source>
        <strain evidence="3">Pbs1</strain>
        <strain evidence="2">Pbs3</strain>
    </source>
</reference>
<dbReference type="PANTHER" id="PTHR11750">
    <property type="entry name" value="PROTEIN N-TERMINAL AMIDASE"/>
    <property type="match status" value="1"/>
</dbReference>
<dbReference type="GO" id="GO:0008418">
    <property type="term" value="F:protein-N-terminal asparagine amidohydrolase activity"/>
    <property type="evidence" value="ECO:0007669"/>
    <property type="project" value="InterPro"/>
</dbReference>
<dbReference type="Proteomes" id="UP001160483">
    <property type="component" value="Unassembled WGS sequence"/>
</dbReference>
<protein>
    <recommendedName>
        <fullName evidence="1">CN hydrolase domain-containing protein</fullName>
    </recommendedName>
</protein>
<dbReference type="Gene3D" id="3.60.110.10">
    <property type="entry name" value="Carbon-nitrogen hydrolase"/>
    <property type="match status" value="1"/>
</dbReference>
<organism evidence="2 5">
    <name type="scientific">Peronospora belbahrii</name>
    <dbReference type="NCBI Taxonomy" id="622444"/>
    <lineage>
        <taxon>Eukaryota</taxon>
        <taxon>Sar</taxon>
        <taxon>Stramenopiles</taxon>
        <taxon>Oomycota</taxon>
        <taxon>Peronosporomycetes</taxon>
        <taxon>Peronosporales</taxon>
        <taxon>Peronosporaceae</taxon>
        <taxon>Peronospora</taxon>
    </lineage>
</organism>
<dbReference type="PROSITE" id="PS50263">
    <property type="entry name" value="CN_HYDROLASE"/>
    <property type="match status" value="1"/>
</dbReference>
<name>A0AAU9L012_9STRA</name>
<gene>
    <name evidence="3" type="ORF">PBS001_LOCUS6430</name>
    <name evidence="2" type="ORF">PBS003_LOCUS3039</name>
</gene>
<dbReference type="GO" id="GO:0070773">
    <property type="term" value="F:protein-N-terminal glutamine amidohydrolase activity"/>
    <property type="evidence" value="ECO:0007669"/>
    <property type="project" value="InterPro"/>
</dbReference>
<dbReference type="EMBL" id="CAKKTJ010000147">
    <property type="protein sequence ID" value="CAH0476252.1"/>
    <property type="molecule type" value="Genomic_DNA"/>
</dbReference>
<evidence type="ECO:0000313" key="5">
    <source>
        <dbReference type="Proteomes" id="UP001160483"/>
    </source>
</evidence>